<evidence type="ECO:0000259" key="1">
    <source>
        <dbReference type="Pfam" id="PF07969"/>
    </source>
</evidence>
<evidence type="ECO:0000313" key="3">
    <source>
        <dbReference type="Proteomes" id="UP000254512"/>
    </source>
</evidence>
<dbReference type="PIRSF" id="PIRSF038971">
    <property type="entry name" value="PhnM"/>
    <property type="match status" value="1"/>
</dbReference>
<dbReference type="AlphaFoldDB" id="A0A377J6X3"/>
<dbReference type="Gene3D" id="3.20.20.140">
    <property type="entry name" value="Metal-dependent hydrolases"/>
    <property type="match status" value="2"/>
</dbReference>
<dbReference type="InterPro" id="IPR032466">
    <property type="entry name" value="Metal_Hydrolase"/>
</dbReference>
<dbReference type="NCBIfam" id="NF011981">
    <property type="entry name" value="PRK15446.1-2"/>
    <property type="match status" value="1"/>
</dbReference>
<dbReference type="NCBIfam" id="TIGR02318">
    <property type="entry name" value="phosphono_phnM"/>
    <property type="match status" value="1"/>
</dbReference>
<dbReference type="GO" id="GO:0016810">
    <property type="term" value="F:hydrolase activity, acting on carbon-nitrogen (but not peptide) bonds"/>
    <property type="evidence" value="ECO:0007669"/>
    <property type="project" value="InterPro"/>
</dbReference>
<dbReference type="PANTHER" id="PTHR43135">
    <property type="entry name" value="ALPHA-D-RIBOSE 1-METHYLPHOSPHONATE 5-TRIPHOSPHATE DIPHOSPHATASE"/>
    <property type="match status" value="1"/>
</dbReference>
<evidence type="ECO:0000313" key="2">
    <source>
        <dbReference type="EMBL" id="STO98190.1"/>
    </source>
</evidence>
<organism evidence="2 3">
    <name type="scientific">Grimontia hollisae</name>
    <name type="common">Vibrio hollisae</name>
    <dbReference type="NCBI Taxonomy" id="673"/>
    <lineage>
        <taxon>Bacteria</taxon>
        <taxon>Pseudomonadati</taxon>
        <taxon>Pseudomonadota</taxon>
        <taxon>Gammaproteobacteria</taxon>
        <taxon>Vibrionales</taxon>
        <taxon>Vibrionaceae</taxon>
        <taxon>Grimontia</taxon>
    </lineage>
</organism>
<dbReference type="STRING" id="673.AL542_01230"/>
<dbReference type="NCBIfam" id="NF011987">
    <property type="entry name" value="PRK15446.2-3"/>
    <property type="match status" value="1"/>
</dbReference>
<dbReference type="CDD" id="cd01306">
    <property type="entry name" value="PhnM"/>
    <property type="match status" value="1"/>
</dbReference>
<dbReference type="Gene3D" id="2.30.40.10">
    <property type="entry name" value="Urease, subunit C, domain 1"/>
    <property type="match status" value="1"/>
</dbReference>
<dbReference type="InterPro" id="IPR013108">
    <property type="entry name" value="Amidohydro_3"/>
</dbReference>
<protein>
    <submittedName>
        <fullName evidence="2">Phosphonate metabolism protein PhnM</fullName>
    </submittedName>
</protein>
<sequence>MIITNVQLVLEDEVINGSLDVENGIICAMSDSPSRQPGAIDGNQGWLMPGLIELHTDNLEKYFTPRPKVSWPAFSAMAAHDAQLIGAGITTVLDAIAVGDVRDGGHRQDNLDKMINTIVHSGEKGLNRAEHFIHIRCELPHETTVDLAKHYLDLEQTHMVSLMDHSPGQRQFVNLTKYYEYYQGKYNLNDQEMAEFEQSQREKSTQWSDINRRAIAELCHDRKIPLASHDDATRAHVEESRALGLVLAEFPTTVEAAQRSHELGLKVMMGAPNVVRGGSHSGNVAAHELASLGVLDALSSDYFPGSLMDAVFRLADDERNALDLAAATCLATRNPASALNLADRGIIKEGMRADLLLVNRYHDQPYVQQVWRQGHRVF</sequence>
<dbReference type="InterPro" id="IPR051781">
    <property type="entry name" value="Metallo-dep_Hydrolase"/>
</dbReference>
<dbReference type="RefSeq" id="WP_114995594.1">
    <property type="nucleotide sequence ID" value="NZ_CABMOB010000001.1"/>
</dbReference>
<proteinExistence type="predicted"/>
<dbReference type="Proteomes" id="UP000254512">
    <property type="component" value="Unassembled WGS sequence"/>
</dbReference>
<dbReference type="InterPro" id="IPR011059">
    <property type="entry name" value="Metal-dep_hydrolase_composite"/>
</dbReference>
<dbReference type="Pfam" id="PF07969">
    <property type="entry name" value="Amidohydro_3"/>
    <property type="match status" value="1"/>
</dbReference>
<accession>A0A377J6X3</accession>
<dbReference type="GO" id="GO:0019700">
    <property type="term" value="P:organic phosphonate catabolic process"/>
    <property type="evidence" value="ECO:0007669"/>
    <property type="project" value="InterPro"/>
</dbReference>
<dbReference type="EMBL" id="UGHD01000003">
    <property type="protein sequence ID" value="STO98190.1"/>
    <property type="molecule type" value="Genomic_DNA"/>
</dbReference>
<feature type="domain" description="Amidohydrolase 3" evidence="1">
    <location>
        <begin position="220"/>
        <end position="360"/>
    </location>
</feature>
<reference evidence="2 3" key="1">
    <citation type="submission" date="2018-06" db="EMBL/GenBank/DDBJ databases">
        <authorList>
            <consortium name="Pathogen Informatics"/>
            <person name="Doyle S."/>
        </authorList>
    </citation>
    <scope>NUCLEOTIDE SEQUENCE [LARGE SCALE GENOMIC DNA]</scope>
    <source>
        <strain evidence="2 3">NCTC11645</strain>
    </source>
</reference>
<gene>
    <name evidence="2" type="ORF">NCTC11645_03174</name>
</gene>
<dbReference type="InterPro" id="IPR012696">
    <property type="entry name" value="PhnM"/>
</dbReference>
<dbReference type="SUPFAM" id="SSF51556">
    <property type="entry name" value="Metallo-dependent hydrolases"/>
    <property type="match status" value="1"/>
</dbReference>
<dbReference type="PANTHER" id="PTHR43135:SF3">
    <property type="entry name" value="ALPHA-D-RIBOSE 1-METHYLPHOSPHONATE 5-TRIPHOSPHATE DIPHOSPHATASE"/>
    <property type="match status" value="1"/>
</dbReference>
<dbReference type="NCBIfam" id="NF011984">
    <property type="entry name" value="PRK15446.1-5"/>
    <property type="match status" value="1"/>
</dbReference>
<name>A0A377J6X3_GRIHO</name>
<dbReference type="NCBIfam" id="NF011990">
    <property type="entry name" value="PRK15446.2-6"/>
    <property type="match status" value="1"/>
</dbReference>
<dbReference type="SUPFAM" id="SSF51338">
    <property type="entry name" value="Composite domain of metallo-dependent hydrolases"/>
    <property type="match status" value="1"/>
</dbReference>